<dbReference type="AlphaFoldDB" id="A0A3P7J9Z9"/>
<dbReference type="InterPro" id="IPR013783">
    <property type="entry name" value="Ig-like_fold"/>
</dbReference>
<keyword evidence="2" id="KW-0732">Signal</keyword>
<dbReference type="InterPro" id="IPR050958">
    <property type="entry name" value="Cell_Adh-Cytoskel_Orgn"/>
</dbReference>
<dbReference type="GO" id="GO:0008046">
    <property type="term" value="F:axon guidance receptor activity"/>
    <property type="evidence" value="ECO:0007669"/>
    <property type="project" value="TreeGrafter"/>
</dbReference>
<dbReference type="InterPro" id="IPR003598">
    <property type="entry name" value="Ig_sub2"/>
</dbReference>
<dbReference type="GO" id="GO:0005886">
    <property type="term" value="C:plasma membrane"/>
    <property type="evidence" value="ECO:0007669"/>
    <property type="project" value="TreeGrafter"/>
</dbReference>
<sequence length="132" mass="15478">MLPLLIFLIICYNAEPSRYQHINDDALHFSQSDEGPRIDRHSFFKQYFRLGYKLSLFCQAYGTPRPDMRWYKNGVEVVTRPGLQIRNLASRDTLSSYLDIDPARVLDAGEYECVANNTYGYHLEHMRAQLRL</sequence>
<evidence type="ECO:0000313" key="5">
    <source>
        <dbReference type="Proteomes" id="UP000270094"/>
    </source>
</evidence>
<dbReference type="InterPro" id="IPR007110">
    <property type="entry name" value="Ig-like_dom"/>
</dbReference>
<dbReference type="SUPFAM" id="SSF48726">
    <property type="entry name" value="Immunoglobulin"/>
    <property type="match status" value="1"/>
</dbReference>
<reference evidence="4 5" key="1">
    <citation type="submission" date="2018-11" db="EMBL/GenBank/DDBJ databases">
        <authorList>
            <consortium name="Pathogen Informatics"/>
        </authorList>
    </citation>
    <scope>NUCLEOTIDE SEQUENCE [LARGE SCALE GENOMIC DNA]</scope>
</reference>
<dbReference type="GO" id="GO:0043025">
    <property type="term" value="C:neuronal cell body"/>
    <property type="evidence" value="ECO:0007669"/>
    <property type="project" value="TreeGrafter"/>
</dbReference>
<dbReference type="Gene3D" id="2.60.40.10">
    <property type="entry name" value="Immunoglobulins"/>
    <property type="match status" value="1"/>
</dbReference>
<dbReference type="SMART" id="SM00408">
    <property type="entry name" value="IGc2"/>
    <property type="match status" value="1"/>
</dbReference>
<dbReference type="EMBL" id="UYYB01099338">
    <property type="protein sequence ID" value="VDM77493.1"/>
    <property type="molecule type" value="Genomic_DNA"/>
</dbReference>
<protein>
    <recommendedName>
        <fullName evidence="3">Ig-like domain-containing protein</fullName>
    </recommendedName>
</protein>
<dbReference type="GO" id="GO:0050808">
    <property type="term" value="P:synapse organization"/>
    <property type="evidence" value="ECO:0007669"/>
    <property type="project" value="TreeGrafter"/>
</dbReference>
<dbReference type="PROSITE" id="PS50835">
    <property type="entry name" value="IG_LIKE"/>
    <property type="match status" value="1"/>
</dbReference>
<dbReference type="Proteomes" id="UP000270094">
    <property type="component" value="Unassembled WGS sequence"/>
</dbReference>
<dbReference type="CDD" id="cd00096">
    <property type="entry name" value="Ig"/>
    <property type="match status" value="1"/>
</dbReference>
<feature type="chain" id="PRO_5018129900" description="Ig-like domain-containing protein" evidence="2">
    <location>
        <begin position="17"/>
        <end position="132"/>
    </location>
</feature>
<organism evidence="4 5">
    <name type="scientific">Strongylus vulgaris</name>
    <name type="common">Blood worm</name>
    <dbReference type="NCBI Taxonomy" id="40348"/>
    <lineage>
        <taxon>Eukaryota</taxon>
        <taxon>Metazoa</taxon>
        <taxon>Ecdysozoa</taxon>
        <taxon>Nematoda</taxon>
        <taxon>Chromadorea</taxon>
        <taxon>Rhabditida</taxon>
        <taxon>Rhabditina</taxon>
        <taxon>Rhabditomorpha</taxon>
        <taxon>Strongyloidea</taxon>
        <taxon>Strongylidae</taxon>
        <taxon>Strongylus</taxon>
    </lineage>
</organism>
<dbReference type="Pfam" id="PF13927">
    <property type="entry name" value="Ig_3"/>
    <property type="match status" value="1"/>
</dbReference>
<dbReference type="PANTHER" id="PTHR45080">
    <property type="entry name" value="CONTACTIN 5"/>
    <property type="match status" value="1"/>
</dbReference>
<feature type="domain" description="Ig-like" evidence="3">
    <location>
        <begin position="36"/>
        <end position="131"/>
    </location>
</feature>
<evidence type="ECO:0000259" key="3">
    <source>
        <dbReference type="PROSITE" id="PS50835"/>
    </source>
</evidence>
<dbReference type="InterPro" id="IPR036179">
    <property type="entry name" value="Ig-like_dom_sf"/>
</dbReference>
<dbReference type="OrthoDB" id="6127080at2759"/>
<feature type="signal peptide" evidence="2">
    <location>
        <begin position="1"/>
        <end position="16"/>
    </location>
</feature>
<evidence type="ECO:0000256" key="2">
    <source>
        <dbReference type="SAM" id="SignalP"/>
    </source>
</evidence>
<dbReference type="PANTHER" id="PTHR45080:SF32">
    <property type="entry name" value="MAM DOMAIN CONTAINING GLYCOSYLPHOSPHATIDYLINOSITOL ANCHOR 1"/>
    <property type="match status" value="1"/>
</dbReference>
<dbReference type="GO" id="GO:0007156">
    <property type="term" value="P:homophilic cell adhesion via plasma membrane adhesion molecules"/>
    <property type="evidence" value="ECO:0007669"/>
    <property type="project" value="TreeGrafter"/>
</dbReference>
<dbReference type="GO" id="GO:0030424">
    <property type="term" value="C:axon"/>
    <property type="evidence" value="ECO:0007669"/>
    <property type="project" value="TreeGrafter"/>
</dbReference>
<evidence type="ECO:0000313" key="4">
    <source>
        <dbReference type="EMBL" id="VDM77493.1"/>
    </source>
</evidence>
<proteinExistence type="predicted"/>
<evidence type="ECO:0000256" key="1">
    <source>
        <dbReference type="ARBA" id="ARBA00023319"/>
    </source>
</evidence>
<gene>
    <name evidence="4" type="ORF">SVUK_LOCUS12491</name>
</gene>
<keyword evidence="1" id="KW-0393">Immunoglobulin domain</keyword>
<name>A0A3P7J9Z9_STRVU</name>
<keyword evidence="5" id="KW-1185">Reference proteome</keyword>
<accession>A0A3P7J9Z9</accession>